<evidence type="ECO:0000256" key="3">
    <source>
        <dbReference type="SAM" id="Phobius"/>
    </source>
</evidence>
<name>R7VIG8_CAPTE</name>
<dbReference type="OrthoDB" id="664115at2759"/>
<keyword evidence="3" id="KW-0812">Transmembrane</keyword>
<dbReference type="PANTHER" id="PTHR46513:SF35">
    <property type="entry name" value="EGF-LIKE DOMAIN-CONTAINING PROTEIN"/>
    <property type="match status" value="1"/>
</dbReference>
<proteinExistence type="predicted"/>
<evidence type="ECO:0000313" key="6">
    <source>
        <dbReference type="EnsemblMetazoa" id="CapteP228635"/>
    </source>
</evidence>
<reference evidence="5 7" key="2">
    <citation type="journal article" date="2013" name="Nature">
        <title>Insights into bilaterian evolution from three spiralian genomes.</title>
        <authorList>
            <person name="Simakov O."/>
            <person name="Marletaz F."/>
            <person name="Cho S.J."/>
            <person name="Edsinger-Gonzales E."/>
            <person name="Havlak P."/>
            <person name="Hellsten U."/>
            <person name="Kuo D.H."/>
            <person name="Larsson T."/>
            <person name="Lv J."/>
            <person name="Arendt D."/>
            <person name="Savage R."/>
            <person name="Osoegawa K."/>
            <person name="de Jong P."/>
            <person name="Grimwood J."/>
            <person name="Chapman J.A."/>
            <person name="Shapiro H."/>
            <person name="Aerts A."/>
            <person name="Otillar R.P."/>
            <person name="Terry A.Y."/>
            <person name="Boore J.L."/>
            <person name="Grigoriev I.V."/>
            <person name="Lindberg D.R."/>
            <person name="Seaver E.C."/>
            <person name="Weisblat D.A."/>
            <person name="Putnam N.H."/>
            <person name="Rokhsar D.S."/>
        </authorList>
    </citation>
    <scope>NUCLEOTIDE SEQUENCE</scope>
    <source>
        <strain evidence="5 7">I ESC-2004</strain>
    </source>
</reference>
<protein>
    <recommendedName>
        <fullName evidence="8">EGF-like domain-containing protein</fullName>
    </recommendedName>
</protein>
<dbReference type="GO" id="GO:0042813">
    <property type="term" value="F:Wnt receptor activity"/>
    <property type="evidence" value="ECO:0007669"/>
    <property type="project" value="TreeGrafter"/>
</dbReference>
<evidence type="ECO:0000313" key="5">
    <source>
        <dbReference type="EMBL" id="ELU15510.1"/>
    </source>
</evidence>
<reference evidence="7" key="1">
    <citation type="submission" date="2012-12" db="EMBL/GenBank/DDBJ databases">
        <authorList>
            <person name="Hellsten U."/>
            <person name="Grimwood J."/>
            <person name="Chapman J.A."/>
            <person name="Shapiro H."/>
            <person name="Aerts A."/>
            <person name="Otillar R.P."/>
            <person name="Terry A.Y."/>
            <person name="Boore J.L."/>
            <person name="Simakov O."/>
            <person name="Marletaz F."/>
            <person name="Cho S.-J."/>
            <person name="Edsinger-Gonzales E."/>
            <person name="Havlak P."/>
            <person name="Kuo D.-H."/>
            <person name="Larsson T."/>
            <person name="Lv J."/>
            <person name="Arendt D."/>
            <person name="Savage R."/>
            <person name="Osoegawa K."/>
            <person name="de Jong P."/>
            <person name="Lindberg D.R."/>
            <person name="Seaver E.C."/>
            <person name="Weisblat D.A."/>
            <person name="Putnam N.H."/>
            <person name="Grigoriev I.V."/>
            <person name="Rokhsar D.S."/>
        </authorList>
    </citation>
    <scope>NUCLEOTIDE SEQUENCE</scope>
    <source>
        <strain evidence="7">I ESC-2004</strain>
    </source>
</reference>
<evidence type="ECO:0000256" key="1">
    <source>
        <dbReference type="PROSITE-ProRule" id="PRU00461"/>
    </source>
</evidence>
<gene>
    <name evidence="5" type="ORF">CAPTEDRAFT_228635</name>
</gene>
<feature type="repeat" description="LDL-receptor class B" evidence="1">
    <location>
        <begin position="218"/>
        <end position="260"/>
    </location>
</feature>
<dbReference type="Pfam" id="PF00058">
    <property type="entry name" value="Ldl_recept_b"/>
    <property type="match status" value="2"/>
</dbReference>
<dbReference type="HOGENOM" id="CLU_015472_0_0_1"/>
<dbReference type="EMBL" id="KB293782">
    <property type="protein sequence ID" value="ELU15510.1"/>
    <property type="molecule type" value="Genomic_DNA"/>
</dbReference>
<evidence type="ECO:0008006" key="8">
    <source>
        <dbReference type="Google" id="ProtNLM"/>
    </source>
</evidence>
<keyword evidence="3" id="KW-1133">Transmembrane helix</keyword>
<dbReference type="OMA" id="ICTYRIN"/>
<dbReference type="SUPFAM" id="SSF63825">
    <property type="entry name" value="YWTD domain"/>
    <property type="match status" value="2"/>
</dbReference>
<feature type="chain" id="PRO_5008789159" description="EGF-like domain-containing protein" evidence="4">
    <location>
        <begin position="18"/>
        <end position="808"/>
    </location>
</feature>
<dbReference type="PROSITE" id="PS51120">
    <property type="entry name" value="LDLRB"/>
    <property type="match status" value="3"/>
</dbReference>
<dbReference type="PANTHER" id="PTHR46513">
    <property type="entry name" value="VITELLOGENIN RECEPTOR-LIKE PROTEIN-RELATED-RELATED"/>
    <property type="match status" value="1"/>
</dbReference>
<dbReference type="GO" id="GO:0060070">
    <property type="term" value="P:canonical Wnt signaling pathway"/>
    <property type="evidence" value="ECO:0007669"/>
    <property type="project" value="TreeGrafter"/>
</dbReference>
<accession>R7VIG8</accession>
<evidence type="ECO:0000313" key="7">
    <source>
        <dbReference type="Proteomes" id="UP000014760"/>
    </source>
</evidence>
<feature type="compositionally biased region" description="Polar residues" evidence="2">
    <location>
        <begin position="669"/>
        <end position="678"/>
    </location>
</feature>
<keyword evidence="7" id="KW-1185">Reference proteome</keyword>
<dbReference type="GO" id="GO:0005886">
    <property type="term" value="C:plasma membrane"/>
    <property type="evidence" value="ECO:0007669"/>
    <property type="project" value="TreeGrafter"/>
</dbReference>
<feature type="repeat" description="LDL-receptor class B" evidence="1">
    <location>
        <begin position="566"/>
        <end position="608"/>
    </location>
</feature>
<dbReference type="EnsemblMetazoa" id="CapteT228635">
    <property type="protein sequence ID" value="CapteP228635"/>
    <property type="gene ID" value="CapteG228635"/>
</dbReference>
<organism evidence="5">
    <name type="scientific">Capitella teleta</name>
    <name type="common">Polychaete worm</name>
    <dbReference type="NCBI Taxonomy" id="283909"/>
    <lineage>
        <taxon>Eukaryota</taxon>
        <taxon>Metazoa</taxon>
        <taxon>Spiralia</taxon>
        <taxon>Lophotrochozoa</taxon>
        <taxon>Annelida</taxon>
        <taxon>Polychaeta</taxon>
        <taxon>Sedentaria</taxon>
        <taxon>Scolecida</taxon>
        <taxon>Capitellidae</taxon>
        <taxon>Capitella</taxon>
    </lineage>
</organism>
<dbReference type="InterPro" id="IPR000033">
    <property type="entry name" value="LDLR_classB_rpt"/>
</dbReference>
<dbReference type="SMART" id="SM00135">
    <property type="entry name" value="LY"/>
    <property type="match status" value="7"/>
</dbReference>
<dbReference type="Proteomes" id="UP000014760">
    <property type="component" value="Unassembled WGS sequence"/>
</dbReference>
<dbReference type="EMBL" id="AMQN01018020">
    <property type="status" value="NOT_ANNOTATED_CDS"/>
    <property type="molecule type" value="Genomic_DNA"/>
</dbReference>
<evidence type="ECO:0000256" key="2">
    <source>
        <dbReference type="SAM" id="MobiDB-lite"/>
    </source>
</evidence>
<dbReference type="STRING" id="283909.R7VIG8"/>
<reference evidence="6" key="3">
    <citation type="submission" date="2015-06" db="UniProtKB">
        <authorList>
            <consortium name="EnsemblMetazoa"/>
        </authorList>
    </citation>
    <scope>IDENTIFICATION</scope>
</reference>
<feature type="compositionally biased region" description="Polar residues" evidence="2">
    <location>
        <begin position="686"/>
        <end position="706"/>
    </location>
</feature>
<keyword evidence="4" id="KW-0732">Signal</keyword>
<sequence length="808" mass="89999">MRRLLAVLCAIICCVCGQQPVFLMTGRHTDQSRVLSRAFGDPETTWYQNIRTNTKFSVTQHSYDPAEVDLHAIATDYKSQRAYIFDPVQPFIRYMNVSLDESGKTTTLLAFNSCVSKASVLALVSARWVGWSHKTQSCFMLMVSCANDSNQDSIAPSKYSLVEVQGLAVDWVSRNLYWTDATYNWIGMTPLKHENKYKFIVTKNLFSPHGIGVHPKTSSLFWTDSESGLVERSDLKGDNRRTFIPNDGSIPSALIVYEDRVYWKSSTTFGVKSQLFSIGVDGQGRRTEISDVPIVGLVAFDVYKDLIITTTSDQPVVYNGKQSNKFNIENFERYNGLAMYAQDKQPEMESPCDRSDCHTFCVATNNNRDAECFCGHNENQNEIGQCQESSEIFYPTYIYHNTTAIYRQSTWATERYVPPVEVLKIPDIKTFDVDHKNRRIYFVVGHLISSASMTAGSSTKGVALNPFKNGYITGIAVDWINDNIYWTISDSIILVTINGDNARILHSHRDFVGDVVVHPGLRKIFWIENGATQSIFSSNLDGSEIRTFISSNTGHPRKLHIDYSRNRLYWTDSAVNKVESINLDGSDRKTHLTATSPYGVAVFGDHMAWTNSEGLFWAFKEDSNAQSLETSVDNLRDLKVYWETGFPDFDAAPTKASTKAPTEALTEAPKTSETNDSPIVTRAGGSESTLAPTDRTPTISTTVSGNSTEPPNLNIIAIAAGSAAGGLFLIVAVVAISCSLARRKPRPGILNEHDYEVPQNINQSPHNYTKPETQSTEMRNGIPARTQNTGGTASYPNLSYVYDDIGAY</sequence>
<dbReference type="AlphaFoldDB" id="R7VIG8"/>
<feature type="region of interest" description="Disordered" evidence="2">
    <location>
        <begin position="652"/>
        <end position="706"/>
    </location>
</feature>
<dbReference type="InterPro" id="IPR050778">
    <property type="entry name" value="Cueball_EGF_LRP_Nidogen"/>
</dbReference>
<dbReference type="Gene3D" id="2.120.10.30">
    <property type="entry name" value="TolB, C-terminal domain"/>
    <property type="match status" value="2"/>
</dbReference>
<feature type="compositionally biased region" description="Low complexity" evidence="2">
    <location>
        <begin position="652"/>
        <end position="664"/>
    </location>
</feature>
<evidence type="ECO:0000256" key="4">
    <source>
        <dbReference type="SAM" id="SignalP"/>
    </source>
</evidence>
<dbReference type="GO" id="GO:0017147">
    <property type="term" value="F:Wnt-protein binding"/>
    <property type="evidence" value="ECO:0007669"/>
    <property type="project" value="TreeGrafter"/>
</dbReference>
<feature type="transmembrane region" description="Helical" evidence="3">
    <location>
        <begin position="715"/>
        <end position="736"/>
    </location>
</feature>
<feature type="signal peptide" evidence="4">
    <location>
        <begin position="1"/>
        <end position="17"/>
    </location>
</feature>
<keyword evidence="3" id="KW-0472">Membrane</keyword>
<feature type="repeat" description="LDL-receptor class B" evidence="1">
    <location>
        <begin position="522"/>
        <end position="565"/>
    </location>
</feature>
<dbReference type="InterPro" id="IPR011042">
    <property type="entry name" value="6-blade_b-propeller_TolB-like"/>
</dbReference>